<evidence type="ECO:0000313" key="2">
    <source>
        <dbReference type="Proteomes" id="UP001595190"/>
    </source>
</evidence>
<sequence length="127" mass="13526">MSGGILLQGLKRFVGLFLVAVLLAGGLMAHAPASANPERHEEAGFSLLQGQSCSEVGDVCPPEPDHRSSTADCSVASCSAPMPKPLATRMYPLPSGRSVFRLWDDSRRGWLAERLERPPRGLVGEAA</sequence>
<gene>
    <name evidence="1" type="ORF">ACETRX_12445</name>
</gene>
<dbReference type="EMBL" id="JBHGPK010000003">
    <property type="protein sequence ID" value="MFC2250426.1"/>
    <property type="molecule type" value="Genomic_DNA"/>
</dbReference>
<name>A0ABV6ZE08_9HYPH</name>
<dbReference type="RefSeq" id="WP_394310655.1">
    <property type="nucleotide sequence ID" value="NZ_JBHGPK010000003.1"/>
</dbReference>
<organism evidence="1 2">
    <name type="scientific">Labrys neptuniae</name>
    <dbReference type="NCBI Taxonomy" id="376174"/>
    <lineage>
        <taxon>Bacteria</taxon>
        <taxon>Pseudomonadati</taxon>
        <taxon>Pseudomonadota</taxon>
        <taxon>Alphaproteobacteria</taxon>
        <taxon>Hyphomicrobiales</taxon>
        <taxon>Xanthobacteraceae</taxon>
        <taxon>Labrys</taxon>
    </lineage>
</organism>
<evidence type="ECO:0000313" key="1">
    <source>
        <dbReference type="EMBL" id="MFC2250426.1"/>
    </source>
</evidence>
<evidence type="ECO:0008006" key="3">
    <source>
        <dbReference type="Google" id="ProtNLM"/>
    </source>
</evidence>
<comment type="caution">
    <text evidence="1">The sequence shown here is derived from an EMBL/GenBank/DDBJ whole genome shotgun (WGS) entry which is preliminary data.</text>
</comment>
<proteinExistence type="predicted"/>
<dbReference type="Proteomes" id="UP001595190">
    <property type="component" value="Unassembled WGS sequence"/>
</dbReference>
<reference evidence="1 2" key="1">
    <citation type="submission" date="2024-09" db="EMBL/GenBank/DDBJ databases">
        <title>Description of Labrys sedimenti sp. nov., isolated from a diclofenac-degrading enrichment culture, and genome-based reclassification of Labrys portucalensis as a later heterotypic synonym of Labrys neptuniae.</title>
        <authorList>
            <person name="Tancsics A."/>
            <person name="Csepanyi A."/>
        </authorList>
    </citation>
    <scope>NUCLEOTIDE SEQUENCE [LARGE SCALE GENOMIC DNA]</scope>
    <source>
        <strain evidence="1 2">LMG 23412</strain>
    </source>
</reference>
<accession>A0ABV6ZE08</accession>
<protein>
    <recommendedName>
        <fullName evidence="3">DUF2946 domain-containing protein</fullName>
    </recommendedName>
</protein>